<evidence type="ECO:0000256" key="2">
    <source>
        <dbReference type="ARBA" id="ARBA00005695"/>
    </source>
</evidence>
<comment type="caution">
    <text evidence="6">The sequence shown here is derived from an EMBL/GenBank/DDBJ whole genome shotgun (WGS) entry which is preliminary data.</text>
</comment>
<evidence type="ECO:0000313" key="6">
    <source>
        <dbReference type="EMBL" id="MFC5060553.1"/>
    </source>
</evidence>
<dbReference type="Pfam" id="PF00496">
    <property type="entry name" value="SBP_bac_5"/>
    <property type="match status" value="1"/>
</dbReference>
<name>A0ABV9YEW6_9PSEU</name>
<dbReference type="PANTHER" id="PTHR30290">
    <property type="entry name" value="PERIPLASMIC BINDING COMPONENT OF ABC TRANSPORTER"/>
    <property type="match status" value="1"/>
</dbReference>
<feature type="domain" description="Solute-binding protein family 5" evidence="5">
    <location>
        <begin position="47"/>
        <end position="387"/>
    </location>
</feature>
<keyword evidence="3" id="KW-0813">Transport</keyword>
<comment type="subcellular location">
    <subcellularLocation>
        <location evidence="1">Cell envelope</location>
    </subcellularLocation>
</comment>
<keyword evidence="4" id="KW-0732">Signal</keyword>
<evidence type="ECO:0000256" key="1">
    <source>
        <dbReference type="ARBA" id="ARBA00004196"/>
    </source>
</evidence>
<dbReference type="Gene3D" id="3.40.190.10">
    <property type="entry name" value="Periplasmic binding protein-like II"/>
    <property type="match status" value="1"/>
</dbReference>
<dbReference type="InterPro" id="IPR039424">
    <property type="entry name" value="SBP_5"/>
</dbReference>
<dbReference type="PANTHER" id="PTHR30290:SF10">
    <property type="entry name" value="PERIPLASMIC OLIGOPEPTIDE-BINDING PROTEIN-RELATED"/>
    <property type="match status" value="1"/>
</dbReference>
<evidence type="ECO:0000256" key="3">
    <source>
        <dbReference type="ARBA" id="ARBA00022448"/>
    </source>
</evidence>
<keyword evidence="7" id="KW-1185">Reference proteome</keyword>
<protein>
    <submittedName>
        <fullName evidence="6">ABC transporter substrate-binding protein</fullName>
    </submittedName>
</protein>
<reference evidence="7" key="1">
    <citation type="journal article" date="2019" name="Int. J. Syst. Evol. Microbiol.">
        <title>The Global Catalogue of Microorganisms (GCM) 10K type strain sequencing project: providing services to taxonomists for standard genome sequencing and annotation.</title>
        <authorList>
            <consortium name="The Broad Institute Genomics Platform"/>
            <consortium name="The Broad Institute Genome Sequencing Center for Infectious Disease"/>
            <person name="Wu L."/>
            <person name="Ma J."/>
        </authorList>
    </citation>
    <scope>NUCLEOTIDE SEQUENCE [LARGE SCALE GENOMIC DNA]</scope>
    <source>
        <strain evidence="7">KCTC 12848</strain>
    </source>
</reference>
<gene>
    <name evidence="6" type="ORF">ACFPFM_43175</name>
</gene>
<evidence type="ECO:0000259" key="5">
    <source>
        <dbReference type="Pfam" id="PF00496"/>
    </source>
</evidence>
<dbReference type="RefSeq" id="WP_344037524.1">
    <property type="nucleotide sequence ID" value="NZ_BAAAKE010000007.1"/>
</dbReference>
<proteinExistence type="inferred from homology"/>
<comment type="similarity">
    <text evidence="2">Belongs to the bacterial solute-binding protein 5 family.</text>
</comment>
<dbReference type="EMBL" id="JBHSJB010000053">
    <property type="protein sequence ID" value="MFC5060553.1"/>
    <property type="molecule type" value="Genomic_DNA"/>
</dbReference>
<evidence type="ECO:0000313" key="7">
    <source>
        <dbReference type="Proteomes" id="UP001595833"/>
    </source>
</evidence>
<organism evidence="6 7">
    <name type="scientific">Saccharothrix xinjiangensis</name>
    <dbReference type="NCBI Taxonomy" id="204798"/>
    <lineage>
        <taxon>Bacteria</taxon>
        <taxon>Bacillati</taxon>
        <taxon>Actinomycetota</taxon>
        <taxon>Actinomycetes</taxon>
        <taxon>Pseudonocardiales</taxon>
        <taxon>Pseudonocardiaceae</taxon>
        <taxon>Saccharothrix</taxon>
    </lineage>
</organism>
<dbReference type="SUPFAM" id="SSF53850">
    <property type="entry name" value="Periplasmic binding protein-like II"/>
    <property type="match status" value="1"/>
</dbReference>
<sequence>MNTSIAAGLDSMPLNDDSHWPSDYDARLVASATVRTLLVEDVVTGAVGPGAAVSAECLDDGRRWRVRLDRSLRWSDGAHLSAEHVVRSAERAAPHPRAGLHALLDRRRAAVAVDDEVVEIGFARPVGFAPALLTLPQLAPSRTPNTRLGDVSLGDFRLVGRTDRTLTLHRQPHAVDRDDAVRAIEFRCFDDIATALAAFDRGELDLSPTTSFRVEDVARYRGHEGFCARDISIFGCLEFGKRAPGLRADADARAALGFALDRHRLARAVGGLLSPAFGHSGAWPDGPADEVPAPVPPTPDQVRALRAALGPRVSVGYSDFTPNGDVVAGLCDQLGELLGVEAEPRRLSYEEYVRAVVREDFALLYTLTTADFPHPASVLLPWRGGGAQARRAGLADAELDRRVDLACAEVDPVAARRAWRHVDDRWLALMPRVPLARVRSHSVQRGVGGYAVSSAGIVPFDDLSARHAGEARHAHEACEARQAPALAGKEPHS</sequence>
<dbReference type="InterPro" id="IPR000914">
    <property type="entry name" value="SBP_5_dom"/>
</dbReference>
<evidence type="ECO:0000256" key="4">
    <source>
        <dbReference type="ARBA" id="ARBA00022729"/>
    </source>
</evidence>
<dbReference type="Proteomes" id="UP001595833">
    <property type="component" value="Unassembled WGS sequence"/>
</dbReference>
<accession>A0ABV9YEW6</accession>
<dbReference type="Gene3D" id="3.10.105.10">
    <property type="entry name" value="Dipeptide-binding Protein, Domain 3"/>
    <property type="match status" value="1"/>
</dbReference>